<keyword evidence="1" id="KW-1133">Transmembrane helix</keyword>
<keyword evidence="1" id="KW-0812">Transmembrane</keyword>
<dbReference type="KEGG" id="talb:FTW19_02510"/>
<dbReference type="OrthoDB" id="191790at2"/>
<evidence type="ECO:0000313" key="3">
    <source>
        <dbReference type="Proteomes" id="UP000321820"/>
    </source>
</evidence>
<reference evidence="2 3" key="1">
    <citation type="submission" date="2019-08" db="EMBL/GenBank/DDBJ databases">
        <title>Complete genome sequence of Terriglobus albidus strain ORNL.</title>
        <authorList>
            <person name="Podar M."/>
        </authorList>
    </citation>
    <scope>NUCLEOTIDE SEQUENCE [LARGE SCALE GENOMIC DNA]</scope>
    <source>
        <strain evidence="2 3">ORNL</strain>
    </source>
</reference>
<organism evidence="2 3">
    <name type="scientific">Terriglobus albidus</name>
    <dbReference type="NCBI Taxonomy" id="1592106"/>
    <lineage>
        <taxon>Bacteria</taxon>
        <taxon>Pseudomonadati</taxon>
        <taxon>Acidobacteriota</taxon>
        <taxon>Terriglobia</taxon>
        <taxon>Terriglobales</taxon>
        <taxon>Acidobacteriaceae</taxon>
        <taxon>Terriglobus</taxon>
    </lineage>
</organism>
<accession>A0A5B9E768</accession>
<gene>
    <name evidence="2" type="ORF">FTW19_02510</name>
</gene>
<evidence type="ECO:0000313" key="2">
    <source>
        <dbReference type="EMBL" id="QEE26975.1"/>
    </source>
</evidence>
<dbReference type="EMBL" id="CP042806">
    <property type="protein sequence ID" value="QEE26975.1"/>
    <property type="molecule type" value="Genomic_DNA"/>
</dbReference>
<evidence type="ECO:0000256" key="1">
    <source>
        <dbReference type="SAM" id="Phobius"/>
    </source>
</evidence>
<dbReference type="RefSeq" id="WP_147646171.1">
    <property type="nucleotide sequence ID" value="NZ_CP042806.1"/>
</dbReference>
<proteinExistence type="predicted"/>
<feature type="transmembrane region" description="Helical" evidence="1">
    <location>
        <begin position="86"/>
        <end position="105"/>
    </location>
</feature>
<name>A0A5B9E768_9BACT</name>
<keyword evidence="1" id="KW-0472">Membrane</keyword>
<keyword evidence="3" id="KW-1185">Reference proteome</keyword>
<dbReference type="Proteomes" id="UP000321820">
    <property type="component" value="Chromosome"/>
</dbReference>
<sequence length="250" mass="26696">MSAGHLTPATIAAFADHELAAQEIAAAQEHLAACHACALAVLSATQLKAATARAAQRYTLSPEMRARLVATTRGRTSSARTVPMRMYTWAALAALILLAVSVLQWRGLRSTASPTVAELFDQHLAVLPETSTPQVLSSDRHTVKPWFQGKLPYSFNLPEPADLPAETVLQGADLTYIGGKPAAQLLFLVRKHHVSVFVTQRDAIVLPPSQDRNGFHLVSVQAGALTLTAVSDTAEAELRAVLTVLGHAQS</sequence>
<protein>
    <submittedName>
        <fullName evidence="2">Anti-sigma factor</fullName>
    </submittedName>
</protein>
<dbReference type="AlphaFoldDB" id="A0A5B9E768"/>